<evidence type="ECO:0000256" key="20">
    <source>
        <dbReference type="ARBA" id="ARBA00048005"/>
    </source>
</evidence>
<comment type="pathway">
    <text evidence="4">Carbohydrate degradation; glycolysis; pyruvate from D-glyceraldehyde 3-phosphate: step 1/5.</text>
</comment>
<evidence type="ECO:0000313" key="24">
    <source>
        <dbReference type="RefSeq" id="XP_035302945.1"/>
    </source>
</evidence>
<dbReference type="Proteomes" id="UP001108280">
    <property type="component" value="Chromosome 6"/>
</dbReference>
<protein>
    <recommendedName>
        <fullName evidence="6">glyceraldehyde-3-phosphate dehydrogenase (phosphorylating)</fullName>
        <ecNumber evidence="6">1.2.1.12</ecNumber>
    </recommendedName>
    <alternativeName>
        <fullName evidence="17">Peptidyl-cysteine S-nitrosylase GAPDH</fullName>
    </alternativeName>
</protein>
<dbReference type="RefSeq" id="XP_035302945.1">
    <property type="nucleotide sequence ID" value="XM_035447054.1"/>
</dbReference>
<evidence type="ECO:0000256" key="17">
    <source>
        <dbReference type="ARBA" id="ARBA00031890"/>
    </source>
</evidence>
<reference evidence="23" key="2">
    <citation type="journal article" date="2020" name="Biotechnol. Bioeng.">
        <title>Chromosome-scale scaffolds for the Chinese hamster reference genome assembly to facilitate the study of the CHO epigenome.</title>
        <authorList>
            <person name="Hilliard W."/>
            <person name="MacDonald M."/>
            <person name="Lee K.H."/>
        </authorList>
    </citation>
    <scope>NUCLEOTIDE SEQUENCE [LARGE SCALE GENOMIC DNA]</scope>
    <source>
        <strain evidence="23">17A/GY</strain>
    </source>
</reference>
<evidence type="ECO:0000313" key="23">
    <source>
        <dbReference type="Proteomes" id="UP001108280"/>
    </source>
</evidence>
<comment type="similarity">
    <text evidence="5">Belongs to the glyceraldehyde-3-phosphate dehydrogenase family.</text>
</comment>
<keyword evidence="15" id="KW-0206">Cytoskeleton</keyword>
<reference evidence="24" key="3">
    <citation type="submission" date="2025-08" db="UniProtKB">
        <authorList>
            <consortium name="RefSeq"/>
        </authorList>
    </citation>
    <scope>IDENTIFICATION</scope>
    <source>
        <strain evidence="24">17A/GY</strain>
        <tissue evidence="24">Liver</tissue>
    </source>
</reference>
<dbReference type="PANTHER" id="PTHR10836:SF111">
    <property type="entry name" value="GLYCERALDEHYDE-3-PHOSPHATE DEHYDROGENASE"/>
    <property type="match status" value="1"/>
</dbReference>
<keyword evidence="11" id="KW-0810">Translation regulation</keyword>
<evidence type="ECO:0000256" key="5">
    <source>
        <dbReference type="ARBA" id="ARBA00007406"/>
    </source>
</evidence>
<evidence type="ECO:0000259" key="22">
    <source>
        <dbReference type="Pfam" id="PF02800"/>
    </source>
</evidence>
<keyword evidence="8" id="KW-0808">Transferase</keyword>
<keyword evidence="12" id="KW-0560">Oxidoreductase</keyword>
<keyword evidence="9" id="KW-0053">Apoptosis</keyword>
<dbReference type="InterPro" id="IPR020829">
    <property type="entry name" value="GlycerAld_3-P_DH_cat"/>
</dbReference>
<evidence type="ECO:0000256" key="14">
    <source>
        <dbReference type="ARBA" id="ARBA00023152"/>
    </source>
</evidence>
<dbReference type="Pfam" id="PF02800">
    <property type="entry name" value="Gp_dh_C"/>
    <property type="match status" value="1"/>
</dbReference>
<dbReference type="Gene3D" id="3.30.360.10">
    <property type="entry name" value="Dihydrodipicolinate Reductase, domain 2"/>
    <property type="match status" value="1"/>
</dbReference>
<keyword evidence="14" id="KW-0324">Glycolysis</keyword>
<evidence type="ECO:0000256" key="15">
    <source>
        <dbReference type="ARBA" id="ARBA00023212"/>
    </source>
</evidence>
<keyword evidence="7" id="KW-0963">Cytoplasm</keyword>
<dbReference type="GO" id="GO:0006096">
    <property type="term" value="P:glycolytic process"/>
    <property type="evidence" value="ECO:0007669"/>
    <property type="project" value="UniProtKB-KW"/>
</dbReference>
<keyword evidence="21" id="KW-1133">Transmembrane helix</keyword>
<keyword evidence="21" id="KW-0812">Transmembrane</keyword>
<feature type="transmembrane region" description="Helical" evidence="21">
    <location>
        <begin position="46"/>
        <end position="68"/>
    </location>
</feature>
<dbReference type="EC" id="1.2.1.12" evidence="6"/>
<evidence type="ECO:0000256" key="16">
    <source>
        <dbReference type="ARBA" id="ARBA00023242"/>
    </source>
</evidence>
<evidence type="ECO:0000256" key="9">
    <source>
        <dbReference type="ARBA" id="ARBA00022703"/>
    </source>
</evidence>
<evidence type="ECO:0000256" key="2">
    <source>
        <dbReference type="ARBA" id="ARBA00004245"/>
    </source>
</evidence>
<keyword evidence="23" id="KW-1185">Reference proteome</keyword>
<evidence type="ECO:0000256" key="11">
    <source>
        <dbReference type="ARBA" id="ARBA00022845"/>
    </source>
</evidence>
<keyword evidence="16" id="KW-0539">Nucleus</keyword>
<accession>A0A9J7KAW6</accession>
<keyword evidence="13" id="KW-0520">NAD</keyword>
<comment type="subcellular location">
    <subcellularLocation>
        <location evidence="2">Cytoplasm</location>
        <location evidence="2">Cytoskeleton</location>
    </subcellularLocation>
    <subcellularLocation>
        <location evidence="3">Cytoplasm</location>
        <location evidence="3">Cytosol</location>
    </subcellularLocation>
    <subcellularLocation>
        <location evidence="1">Nucleus</location>
    </subcellularLocation>
</comment>
<gene>
    <name evidence="24" type="primary">LOC103161912</name>
</gene>
<evidence type="ECO:0000256" key="18">
    <source>
        <dbReference type="ARBA" id="ARBA00046997"/>
    </source>
</evidence>
<dbReference type="KEGG" id="cge:103161912"/>
<name>A0A9J7KAW6_CRIGR</name>
<reference evidence="23" key="1">
    <citation type="journal article" date="2018" name="Biotechnol. Bioeng.">
        <title>A reference genome of the Chinese hamster based on a hybrid assembly strategy.</title>
        <authorList>
            <person name="Rupp O."/>
            <person name="MacDonald M.L."/>
            <person name="Li S."/>
            <person name="Dhiman H."/>
            <person name="Polson S."/>
            <person name="Griep S."/>
            <person name="Heffner K."/>
            <person name="Hernandez I."/>
            <person name="Brinkrolf K."/>
            <person name="Jadhav V."/>
            <person name="Samoudi M."/>
            <person name="Hao H."/>
            <person name="Kingham B."/>
            <person name="Goesmann A."/>
            <person name="Betenbaugh M.J."/>
            <person name="Lewis N.E."/>
            <person name="Borth N."/>
            <person name="Lee K.H."/>
        </authorList>
    </citation>
    <scope>NUCLEOTIDE SEQUENCE [LARGE SCALE GENOMIC DNA]</scope>
    <source>
        <strain evidence="23">17A/GY</strain>
    </source>
</reference>
<feature type="domain" description="Glyceraldehyde 3-phosphate dehydrogenase catalytic" evidence="22">
    <location>
        <begin position="1"/>
        <end position="110"/>
    </location>
</feature>
<dbReference type="GO" id="GO:0005856">
    <property type="term" value="C:cytoskeleton"/>
    <property type="evidence" value="ECO:0007669"/>
    <property type="project" value="UniProtKB-SubCell"/>
</dbReference>
<dbReference type="SUPFAM" id="SSF55347">
    <property type="entry name" value="Glyceraldehyde-3-phosphate dehydrogenase-like, C-terminal domain"/>
    <property type="match status" value="1"/>
</dbReference>
<evidence type="ECO:0000256" key="19">
    <source>
        <dbReference type="ARBA" id="ARBA00047698"/>
    </source>
</evidence>
<evidence type="ECO:0000256" key="3">
    <source>
        <dbReference type="ARBA" id="ARBA00004514"/>
    </source>
</evidence>
<organism evidence="23 24">
    <name type="scientific">Cricetulus griseus</name>
    <name type="common">Chinese hamster</name>
    <name type="synonym">Cricetulus barabensis griseus</name>
    <dbReference type="NCBI Taxonomy" id="10029"/>
    <lineage>
        <taxon>Eukaryota</taxon>
        <taxon>Metazoa</taxon>
        <taxon>Chordata</taxon>
        <taxon>Craniata</taxon>
        <taxon>Vertebrata</taxon>
        <taxon>Euteleostomi</taxon>
        <taxon>Mammalia</taxon>
        <taxon>Eutheria</taxon>
        <taxon>Euarchontoglires</taxon>
        <taxon>Glires</taxon>
        <taxon>Rodentia</taxon>
        <taxon>Myomorpha</taxon>
        <taxon>Muroidea</taxon>
        <taxon>Cricetidae</taxon>
        <taxon>Cricetinae</taxon>
        <taxon>Cricetulus</taxon>
    </lineage>
</organism>
<evidence type="ECO:0000256" key="7">
    <source>
        <dbReference type="ARBA" id="ARBA00022490"/>
    </source>
</evidence>
<evidence type="ECO:0000256" key="8">
    <source>
        <dbReference type="ARBA" id="ARBA00022679"/>
    </source>
</evidence>
<comment type="catalytic activity">
    <reaction evidence="20">
        <text>S-nitroso-L-cysteinyl-[GAPDH] + L-cysteinyl-[protein] = L-cysteinyl-[GAPDH] + S-nitroso-L-cysteinyl-[protein]</text>
        <dbReference type="Rhea" id="RHEA:66684"/>
        <dbReference type="Rhea" id="RHEA-COMP:10131"/>
        <dbReference type="Rhea" id="RHEA-COMP:17089"/>
        <dbReference type="Rhea" id="RHEA-COMP:17090"/>
        <dbReference type="Rhea" id="RHEA-COMP:17091"/>
        <dbReference type="ChEBI" id="CHEBI:29950"/>
        <dbReference type="ChEBI" id="CHEBI:149494"/>
    </reaction>
    <physiologicalReaction direction="left-to-right" evidence="20">
        <dbReference type="Rhea" id="RHEA:66685"/>
    </physiologicalReaction>
</comment>
<comment type="subunit">
    <text evidence="18">Homotetramer. Interacts with TPPP; the interaction is direct. Interacts (when S-nitrosylated) with SIAH1; leading to nuclear translocation. Interacts with RILPL1/GOSPEL, leading to prevent the interaction between GAPDH and SIAH1 and prevent nuclear translocation. Interacts with CHP1; the interaction increases the binding of CHP1 with microtubules. Associates with microtubules. Interacts with EIF1AD, USP25, PRKCI and WARS1. Interacts with phosphorylated RPL13A; inhibited by oxidatively-modified low-densitity lipoprotein (LDL(ox)). Component of the GAIT complex. Interacts with FKBP6; leading to inhibit GAPDH catalytic activity. Interacts with TRAF2, promoting TRAF2 ubiquitination. Interacts with TRAF3, promoting TRAF3 ubiquitination.</text>
</comment>
<evidence type="ECO:0000256" key="12">
    <source>
        <dbReference type="ARBA" id="ARBA00023002"/>
    </source>
</evidence>
<proteinExistence type="inferred from homology"/>
<dbReference type="GO" id="GO:0006915">
    <property type="term" value="P:apoptotic process"/>
    <property type="evidence" value="ECO:0007669"/>
    <property type="project" value="UniProtKB-KW"/>
</dbReference>
<keyword evidence="10" id="KW-0702">S-nitrosylation</keyword>
<dbReference type="InterPro" id="IPR020831">
    <property type="entry name" value="GlycerAld/Erythrose_P_DH"/>
</dbReference>
<evidence type="ECO:0000256" key="10">
    <source>
        <dbReference type="ARBA" id="ARBA00022799"/>
    </source>
</evidence>
<evidence type="ECO:0000256" key="13">
    <source>
        <dbReference type="ARBA" id="ARBA00023027"/>
    </source>
</evidence>
<dbReference type="GO" id="GO:0005634">
    <property type="term" value="C:nucleus"/>
    <property type="evidence" value="ECO:0007669"/>
    <property type="project" value="UniProtKB-SubCell"/>
</dbReference>
<dbReference type="GO" id="GO:0006417">
    <property type="term" value="P:regulation of translation"/>
    <property type="evidence" value="ECO:0007669"/>
    <property type="project" value="UniProtKB-KW"/>
</dbReference>
<evidence type="ECO:0000256" key="6">
    <source>
        <dbReference type="ARBA" id="ARBA00013119"/>
    </source>
</evidence>
<sequence>MTTVHDTTPTQKIMELGMTMSLIKTNPASTSKAKVGGKVIPELYDYLTDIVFCISTLYVFIMALTAHLKKAAIYNIRKVVKQALGDPLKCILSYTEDNVVSCDFNNIKYFITLLILELALSSLSTLSSS</sequence>
<dbReference type="GO" id="GO:0004365">
    <property type="term" value="F:glyceraldehyde-3-phosphate dehydrogenase (NAD+) (phosphorylating) activity"/>
    <property type="evidence" value="ECO:0007669"/>
    <property type="project" value="UniProtKB-EC"/>
</dbReference>
<evidence type="ECO:0000256" key="4">
    <source>
        <dbReference type="ARBA" id="ARBA00004869"/>
    </source>
</evidence>
<keyword evidence="21" id="KW-0472">Membrane</keyword>
<dbReference type="AlphaFoldDB" id="A0A9J7KAW6"/>
<comment type="catalytic activity">
    <reaction evidence="19">
        <text>D-glyceraldehyde 3-phosphate + phosphate + NAD(+) = (2R)-3-phospho-glyceroyl phosphate + NADH + H(+)</text>
        <dbReference type="Rhea" id="RHEA:10300"/>
        <dbReference type="ChEBI" id="CHEBI:15378"/>
        <dbReference type="ChEBI" id="CHEBI:43474"/>
        <dbReference type="ChEBI" id="CHEBI:57540"/>
        <dbReference type="ChEBI" id="CHEBI:57604"/>
        <dbReference type="ChEBI" id="CHEBI:57945"/>
        <dbReference type="ChEBI" id="CHEBI:59776"/>
        <dbReference type="EC" id="1.2.1.12"/>
    </reaction>
</comment>
<dbReference type="GO" id="GO:0016740">
    <property type="term" value="F:transferase activity"/>
    <property type="evidence" value="ECO:0007669"/>
    <property type="project" value="UniProtKB-KW"/>
</dbReference>
<evidence type="ECO:0000256" key="21">
    <source>
        <dbReference type="SAM" id="Phobius"/>
    </source>
</evidence>
<dbReference type="RefSeq" id="XP_035314338.1">
    <property type="nucleotide sequence ID" value="XM_035458447.1"/>
</dbReference>
<dbReference type="PANTHER" id="PTHR10836">
    <property type="entry name" value="GLYCERALDEHYDE 3-PHOSPHATE DEHYDROGENASE"/>
    <property type="match status" value="1"/>
</dbReference>
<dbReference type="GeneID" id="103161912"/>
<dbReference type="GO" id="GO:0005829">
    <property type="term" value="C:cytosol"/>
    <property type="evidence" value="ECO:0007669"/>
    <property type="project" value="UniProtKB-SubCell"/>
</dbReference>
<evidence type="ECO:0000256" key="1">
    <source>
        <dbReference type="ARBA" id="ARBA00004123"/>
    </source>
</evidence>